<reference evidence="3 4" key="1">
    <citation type="journal article" date="2021" name="ISME Commun">
        <title>Automated analysis of genomic sequences facilitates high-throughput and comprehensive description of bacteria.</title>
        <authorList>
            <person name="Hitch T.C.A."/>
        </authorList>
    </citation>
    <scope>NUCLEOTIDE SEQUENCE [LARGE SCALE GENOMIC DNA]</scope>
    <source>
        <strain evidence="3 4">Sanger_18</strain>
    </source>
</reference>
<protein>
    <submittedName>
        <fullName evidence="3">DUF624 domain-containing protein</fullName>
    </submittedName>
</protein>
<dbReference type="InterPro" id="IPR006938">
    <property type="entry name" value="DUF624"/>
</dbReference>
<feature type="region of interest" description="Disordered" evidence="1">
    <location>
        <begin position="203"/>
        <end position="233"/>
    </location>
</feature>
<dbReference type="EMBL" id="JAOQKJ010000012">
    <property type="protein sequence ID" value="MCU6745485.1"/>
    <property type="molecule type" value="Genomic_DNA"/>
</dbReference>
<dbReference type="RefSeq" id="WP_262575533.1">
    <property type="nucleotide sequence ID" value="NZ_JAOQKJ010000012.1"/>
</dbReference>
<feature type="transmembrane region" description="Helical" evidence="2">
    <location>
        <begin position="150"/>
        <end position="171"/>
    </location>
</feature>
<sequence>MGRIFGLESPFMNFLNRVADLIWLNILTMICCIPVVTIGASLTAMNYVLLKMAKNEEGYITKAFFKSFKQNFRQATLILLIQLVIYGILAGDLFVFRYASMDFPEWLQIAVIAVGILVTFATIYLYPLLARYDNAIKATYKNSFLMGVLSLPRTLLMVLCWLIPVIVFFFANPILPLVFLLGISGPGYLNALLYRKSFERFEEKDDDTEEGSGEAGDEAVEEVSGEMTDQHME</sequence>
<accession>A0ABT2T5E2</accession>
<comment type="caution">
    <text evidence="3">The sequence shown here is derived from an EMBL/GenBank/DDBJ whole genome shotgun (WGS) entry which is preliminary data.</text>
</comment>
<organism evidence="3 4">
    <name type="scientific">Suilimivivens aceti</name>
    <dbReference type="NCBI Taxonomy" id="2981774"/>
    <lineage>
        <taxon>Bacteria</taxon>
        <taxon>Bacillati</taxon>
        <taxon>Bacillota</taxon>
        <taxon>Clostridia</taxon>
        <taxon>Lachnospirales</taxon>
        <taxon>Lachnospiraceae</taxon>
        <taxon>Suilimivivens</taxon>
    </lineage>
</organism>
<name>A0ABT2T5E2_9FIRM</name>
<feature type="transmembrane region" description="Helical" evidence="2">
    <location>
        <begin position="177"/>
        <end position="194"/>
    </location>
</feature>
<evidence type="ECO:0000256" key="1">
    <source>
        <dbReference type="SAM" id="MobiDB-lite"/>
    </source>
</evidence>
<evidence type="ECO:0000256" key="2">
    <source>
        <dbReference type="SAM" id="Phobius"/>
    </source>
</evidence>
<feature type="compositionally biased region" description="Acidic residues" evidence="1">
    <location>
        <begin position="204"/>
        <end position="224"/>
    </location>
</feature>
<feature type="transmembrane region" description="Helical" evidence="2">
    <location>
        <begin position="22"/>
        <end position="50"/>
    </location>
</feature>
<feature type="transmembrane region" description="Helical" evidence="2">
    <location>
        <begin position="109"/>
        <end position="129"/>
    </location>
</feature>
<gene>
    <name evidence="3" type="ORF">OCV77_13485</name>
</gene>
<evidence type="ECO:0000313" key="3">
    <source>
        <dbReference type="EMBL" id="MCU6745485.1"/>
    </source>
</evidence>
<keyword evidence="2" id="KW-0472">Membrane</keyword>
<proteinExistence type="predicted"/>
<evidence type="ECO:0000313" key="4">
    <source>
        <dbReference type="Proteomes" id="UP001652432"/>
    </source>
</evidence>
<keyword evidence="2" id="KW-0812">Transmembrane</keyword>
<dbReference type="Pfam" id="PF04854">
    <property type="entry name" value="DUF624"/>
    <property type="match status" value="1"/>
</dbReference>
<dbReference type="Proteomes" id="UP001652432">
    <property type="component" value="Unassembled WGS sequence"/>
</dbReference>
<feature type="transmembrane region" description="Helical" evidence="2">
    <location>
        <begin position="71"/>
        <end position="89"/>
    </location>
</feature>
<keyword evidence="2" id="KW-1133">Transmembrane helix</keyword>
<keyword evidence="4" id="KW-1185">Reference proteome</keyword>